<dbReference type="AlphaFoldDB" id="A0A0A8YWI0"/>
<reference evidence="2" key="1">
    <citation type="submission" date="2014-09" db="EMBL/GenBank/DDBJ databases">
        <authorList>
            <person name="Magalhaes I.L.F."/>
            <person name="Oliveira U."/>
            <person name="Santos F.R."/>
            <person name="Vidigal T.H.D.A."/>
            <person name="Brescovit A.D."/>
            <person name="Santos A.J."/>
        </authorList>
    </citation>
    <scope>NUCLEOTIDE SEQUENCE</scope>
    <source>
        <tissue evidence="2">Shoot tissue taken approximately 20 cm above the soil surface</tissue>
    </source>
</reference>
<name>A0A0A8YWI0_ARUDO</name>
<accession>A0A0A8YWI0</accession>
<feature type="compositionally biased region" description="Low complexity" evidence="1">
    <location>
        <begin position="33"/>
        <end position="52"/>
    </location>
</feature>
<protein>
    <submittedName>
        <fullName evidence="2">Uncharacterized protein</fullName>
    </submittedName>
</protein>
<proteinExistence type="predicted"/>
<evidence type="ECO:0000256" key="1">
    <source>
        <dbReference type="SAM" id="MobiDB-lite"/>
    </source>
</evidence>
<organism evidence="2">
    <name type="scientific">Arundo donax</name>
    <name type="common">Giant reed</name>
    <name type="synonym">Donax arundinaceus</name>
    <dbReference type="NCBI Taxonomy" id="35708"/>
    <lineage>
        <taxon>Eukaryota</taxon>
        <taxon>Viridiplantae</taxon>
        <taxon>Streptophyta</taxon>
        <taxon>Embryophyta</taxon>
        <taxon>Tracheophyta</taxon>
        <taxon>Spermatophyta</taxon>
        <taxon>Magnoliopsida</taxon>
        <taxon>Liliopsida</taxon>
        <taxon>Poales</taxon>
        <taxon>Poaceae</taxon>
        <taxon>PACMAD clade</taxon>
        <taxon>Arundinoideae</taxon>
        <taxon>Arundineae</taxon>
        <taxon>Arundo</taxon>
    </lineage>
</organism>
<dbReference type="EMBL" id="GBRH01270938">
    <property type="protein sequence ID" value="JAD26957.1"/>
    <property type="molecule type" value="Transcribed_RNA"/>
</dbReference>
<feature type="region of interest" description="Disordered" evidence="1">
    <location>
        <begin position="33"/>
        <end position="101"/>
    </location>
</feature>
<reference evidence="2" key="2">
    <citation type="journal article" date="2015" name="Data Brief">
        <title>Shoot transcriptome of the giant reed, Arundo donax.</title>
        <authorList>
            <person name="Barrero R.A."/>
            <person name="Guerrero F.D."/>
            <person name="Moolhuijzen P."/>
            <person name="Goolsby J.A."/>
            <person name="Tidwell J."/>
            <person name="Bellgard S.E."/>
            <person name="Bellgard M.I."/>
        </authorList>
    </citation>
    <scope>NUCLEOTIDE SEQUENCE</scope>
    <source>
        <tissue evidence="2">Shoot tissue taken approximately 20 cm above the soil surface</tissue>
    </source>
</reference>
<evidence type="ECO:0000313" key="2">
    <source>
        <dbReference type="EMBL" id="JAD26957.1"/>
    </source>
</evidence>
<feature type="compositionally biased region" description="Basic residues" evidence="1">
    <location>
        <begin position="57"/>
        <end position="71"/>
    </location>
</feature>
<sequence length="101" mass="10603">MRRSAATQGKTVARSAWVGRGEASLEAECAAAGGVDGARAAPVRRGGATQSEATRRREARRAAQRGRRGRWGHSGATVGQFGNARRRAASSTTMLGPQGRR</sequence>